<accession>A0A1H9H1B9</accession>
<name>A0A1H9H1B9_9BACI</name>
<keyword evidence="1" id="KW-1133">Transmembrane helix</keyword>
<keyword evidence="3" id="KW-1185">Reference proteome</keyword>
<dbReference type="InterPro" id="IPR045946">
    <property type="entry name" value="DUF6366"/>
</dbReference>
<organism evidence="2 3">
    <name type="scientific">Piscibacillus halophilus</name>
    <dbReference type="NCBI Taxonomy" id="571933"/>
    <lineage>
        <taxon>Bacteria</taxon>
        <taxon>Bacillati</taxon>
        <taxon>Bacillota</taxon>
        <taxon>Bacilli</taxon>
        <taxon>Bacillales</taxon>
        <taxon>Bacillaceae</taxon>
        <taxon>Piscibacillus</taxon>
    </lineage>
</organism>
<evidence type="ECO:0000313" key="3">
    <source>
        <dbReference type="Proteomes" id="UP000199427"/>
    </source>
</evidence>
<sequence>MSENKESPEERRERLRQQDIREYASSAYSRGGLQDLVGGLSWKATGMIVLVLILGFVIYNVFFR</sequence>
<dbReference type="EMBL" id="FOES01000017">
    <property type="protein sequence ID" value="SEQ56037.1"/>
    <property type="molecule type" value="Genomic_DNA"/>
</dbReference>
<keyword evidence="1" id="KW-0812">Transmembrane</keyword>
<protein>
    <recommendedName>
        <fullName evidence="4">Phage capsid protein</fullName>
    </recommendedName>
</protein>
<reference evidence="2 3" key="1">
    <citation type="submission" date="2016-10" db="EMBL/GenBank/DDBJ databases">
        <authorList>
            <person name="de Groot N.N."/>
        </authorList>
    </citation>
    <scope>NUCLEOTIDE SEQUENCE [LARGE SCALE GENOMIC DNA]</scope>
    <source>
        <strain evidence="2 3">DSM 21633</strain>
    </source>
</reference>
<dbReference type="Proteomes" id="UP000199427">
    <property type="component" value="Unassembled WGS sequence"/>
</dbReference>
<keyword evidence="1" id="KW-0472">Membrane</keyword>
<evidence type="ECO:0000256" key="1">
    <source>
        <dbReference type="SAM" id="Phobius"/>
    </source>
</evidence>
<evidence type="ECO:0008006" key="4">
    <source>
        <dbReference type="Google" id="ProtNLM"/>
    </source>
</evidence>
<dbReference type="RefSeq" id="WP_091773704.1">
    <property type="nucleotide sequence ID" value="NZ_CAESCL010000050.1"/>
</dbReference>
<evidence type="ECO:0000313" key="2">
    <source>
        <dbReference type="EMBL" id="SEQ56037.1"/>
    </source>
</evidence>
<proteinExistence type="predicted"/>
<dbReference type="Pfam" id="PF19893">
    <property type="entry name" value="DUF6366"/>
    <property type="match status" value="1"/>
</dbReference>
<dbReference type="AlphaFoldDB" id="A0A1H9H1B9"/>
<feature type="transmembrane region" description="Helical" evidence="1">
    <location>
        <begin position="44"/>
        <end position="63"/>
    </location>
</feature>
<dbReference type="OrthoDB" id="2935923at2"/>
<gene>
    <name evidence="2" type="ORF">SAMN05216362_11745</name>
</gene>